<dbReference type="AlphaFoldDB" id="A0A1G5LK56"/>
<reference evidence="5 6" key="1">
    <citation type="submission" date="2016-10" db="EMBL/GenBank/DDBJ databases">
        <authorList>
            <person name="de Groot N.N."/>
        </authorList>
    </citation>
    <scope>NUCLEOTIDE SEQUENCE [LARGE SCALE GENOMIC DNA]</scope>
    <source>
        <strain evidence="5 6">CGMCC 1.7666</strain>
    </source>
</reference>
<dbReference type="Pfam" id="PF14525">
    <property type="entry name" value="AraC_binding_2"/>
    <property type="match status" value="1"/>
</dbReference>
<evidence type="ECO:0000256" key="1">
    <source>
        <dbReference type="ARBA" id="ARBA00023015"/>
    </source>
</evidence>
<dbReference type="InterPro" id="IPR020449">
    <property type="entry name" value="Tscrpt_reg_AraC-type_HTH"/>
</dbReference>
<evidence type="ECO:0000259" key="4">
    <source>
        <dbReference type="PROSITE" id="PS01124"/>
    </source>
</evidence>
<dbReference type="SUPFAM" id="SSF46689">
    <property type="entry name" value="Homeodomain-like"/>
    <property type="match status" value="1"/>
</dbReference>
<keyword evidence="6" id="KW-1185">Reference proteome</keyword>
<dbReference type="PANTHER" id="PTHR46796">
    <property type="entry name" value="HTH-TYPE TRANSCRIPTIONAL ACTIVATOR RHAS-RELATED"/>
    <property type="match status" value="1"/>
</dbReference>
<dbReference type="SMART" id="SM00342">
    <property type="entry name" value="HTH_ARAC"/>
    <property type="match status" value="1"/>
</dbReference>
<dbReference type="EMBL" id="FMVJ01000019">
    <property type="protein sequence ID" value="SCZ12851.1"/>
    <property type="molecule type" value="Genomic_DNA"/>
</dbReference>
<feature type="domain" description="HTH araC/xylS-type" evidence="4">
    <location>
        <begin position="204"/>
        <end position="304"/>
    </location>
</feature>
<dbReference type="InterPro" id="IPR018060">
    <property type="entry name" value="HTH_AraC"/>
</dbReference>
<keyword evidence="3" id="KW-0804">Transcription</keyword>
<dbReference type="PRINTS" id="PR00032">
    <property type="entry name" value="HTHARAC"/>
</dbReference>
<dbReference type="PROSITE" id="PS01124">
    <property type="entry name" value="HTH_ARAC_FAMILY_2"/>
    <property type="match status" value="1"/>
</dbReference>
<dbReference type="Gene3D" id="1.10.10.60">
    <property type="entry name" value="Homeodomain-like"/>
    <property type="match status" value="1"/>
</dbReference>
<evidence type="ECO:0000313" key="6">
    <source>
        <dbReference type="Proteomes" id="UP000199569"/>
    </source>
</evidence>
<keyword evidence="2 5" id="KW-0238">DNA-binding</keyword>
<gene>
    <name evidence="5" type="ORF">SAMN02927923_04392</name>
</gene>
<keyword evidence="1" id="KW-0805">Transcription regulation</keyword>
<dbReference type="GO" id="GO:0043565">
    <property type="term" value="F:sequence-specific DNA binding"/>
    <property type="evidence" value="ECO:0007669"/>
    <property type="project" value="InterPro"/>
</dbReference>
<accession>A0A1G5LK56</accession>
<dbReference type="PANTHER" id="PTHR46796:SF6">
    <property type="entry name" value="ARAC SUBFAMILY"/>
    <property type="match status" value="1"/>
</dbReference>
<protein>
    <submittedName>
        <fullName evidence="5">AraC-type DNA-binding protein</fullName>
    </submittedName>
</protein>
<name>A0A1G5LK56_9HYPH</name>
<dbReference type="Proteomes" id="UP000199569">
    <property type="component" value="Unassembled WGS sequence"/>
</dbReference>
<dbReference type="InterPro" id="IPR050204">
    <property type="entry name" value="AraC_XylS_family_regulators"/>
</dbReference>
<sequence>MSAPEEAYWTWRNIVSPLFDVAVSDTQAVASFEVEIDSYHFGPLLLGSVAATGQEFRRSPVTIARSGVDHYLVQLYCLGGYVGDAEGRTVHVGPGDLSILDLSRTLHTRAQTFQNLSLVIPRSVLEPLVRKPDGLHGLVLSGRSALGHLLATYLSTVYNAVGSLSSDDGARISNATASLVAACFGPVADAHETTTVAKRAALILTIKRYIDNNLANPSLTVDSVAREFRLSRATLGRMFEPLGGLAAFIRARRMLRCFHQITSSAHSHRSISDIAYSWGFNNETAFSRTFRGMFDMSPREARAEGALAHRTIKHLQLGANGAGQPVLAEWIQYLRI</sequence>
<dbReference type="Pfam" id="PF12833">
    <property type="entry name" value="HTH_18"/>
    <property type="match status" value="1"/>
</dbReference>
<evidence type="ECO:0000313" key="5">
    <source>
        <dbReference type="EMBL" id="SCZ12851.1"/>
    </source>
</evidence>
<evidence type="ECO:0000256" key="2">
    <source>
        <dbReference type="ARBA" id="ARBA00023125"/>
    </source>
</evidence>
<proteinExistence type="predicted"/>
<organism evidence="5 6">
    <name type="scientific">Microvirga guangxiensis</name>
    <dbReference type="NCBI Taxonomy" id="549386"/>
    <lineage>
        <taxon>Bacteria</taxon>
        <taxon>Pseudomonadati</taxon>
        <taxon>Pseudomonadota</taxon>
        <taxon>Alphaproteobacteria</taxon>
        <taxon>Hyphomicrobiales</taxon>
        <taxon>Methylobacteriaceae</taxon>
        <taxon>Microvirga</taxon>
    </lineage>
</organism>
<dbReference type="InterPro" id="IPR009057">
    <property type="entry name" value="Homeodomain-like_sf"/>
</dbReference>
<dbReference type="GO" id="GO:0003700">
    <property type="term" value="F:DNA-binding transcription factor activity"/>
    <property type="evidence" value="ECO:0007669"/>
    <property type="project" value="InterPro"/>
</dbReference>
<dbReference type="STRING" id="549386.SAMN02927923_04392"/>
<evidence type="ECO:0000256" key="3">
    <source>
        <dbReference type="ARBA" id="ARBA00023163"/>
    </source>
</evidence>
<dbReference type="InterPro" id="IPR035418">
    <property type="entry name" value="AraC-bd_2"/>
</dbReference>